<dbReference type="InterPro" id="IPR032466">
    <property type="entry name" value="Metal_Hydrolase"/>
</dbReference>
<comment type="caution">
    <text evidence="2">The sequence shown here is derived from an EMBL/GenBank/DDBJ whole genome shotgun (WGS) entry which is preliminary data.</text>
</comment>
<dbReference type="Pfam" id="PF01979">
    <property type="entry name" value="Amidohydro_1"/>
    <property type="match status" value="1"/>
</dbReference>
<dbReference type="Gene3D" id="2.30.40.10">
    <property type="entry name" value="Urease, subunit C, domain 1"/>
    <property type="match status" value="1"/>
</dbReference>
<dbReference type="SUPFAM" id="SSF51338">
    <property type="entry name" value="Composite domain of metallo-dependent hydrolases"/>
    <property type="match status" value="1"/>
</dbReference>
<gene>
    <name evidence="2" type="ORF">QM481_00165</name>
</gene>
<dbReference type="InterPro" id="IPR051781">
    <property type="entry name" value="Metallo-dep_Hydrolase"/>
</dbReference>
<keyword evidence="3" id="KW-1185">Reference proteome</keyword>
<dbReference type="Gene3D" id="3.30.110.90">
    <property type="entry name" value="Amidohydrolase"/>
    <property type="match status" value="1"/>
</dbReference>
<reference evidence="2 3" key="1">
    <citation type="submission" date="2023-05" db="EMBL/GenBank/DDBJ databases">
        <title>Novel species of genus Flectobacillus isolated from stream in China.</title>
        <authorList>
            <person name="Lu H."/>
        </authorList>
    </citation>
    <scope>NUCLEOTIDE SEQUENCE [LARGE SCALE GENOMIC DNA]</scope>
    <source>
        <strain evidence="2 3">LFS242W</strain>
    </source>
</reference>
<evidence type="ECO:0000313" key="3">
    <source>
        <dbReference type="Proteomes" id="UP001225761"/>
    </source>
</evidence>
<dbReference type="EMBL" id="JASHIE010000001">
    <property type="protein sequence ID" value="MDI9872918.1"/>
    <property type="molecule type" value="Genomic_DNA"/>
</dbReference>
<feature type="domain" description="Amidohydrolase-related" evidence="1">
    <location>
        <begin position="84"/>
        <end position="440"/>
    </location>
</feature>
<dbReference type="InterPro" id="IPR011059">
    <property type="entry name" value="Metal-dep_hydrolase_composite"/>
</dbReference>
<dbReference type="SUPFAM" id="SSF51556">
    <property type="entry name" value="Metallo-dependent hydrolases"/>
    <property type="match status" value="1"/>
</dbReference>
<proteinExistence type="predicted"/>
<dbReference type="Gene3D" id="1.20.58.520">
    <property type="entry name" value="Amidohydrolase"/>
    <property type="match status" value="1"/>
</dbReference>
<accession>A0ABT6YVT6</accession>
<dbReference type="PANTHER" id="PTHR43135:SF3">
    <property type="entry name" value="ALPHA-D-RIBOSE 1-METHYLPHOSPHONATE 5-TRIPHOSPHATE DIPHOSPHATASE"/>
    <property type="match status" value="1"/>
</dbReference>
<dbReference type="InterPro" id="IPR006680">
    <property type="entry name" value="Amidohydro-rel"/>
</dbReference>
<evidence type="ECO:0000313" key="2">
    <source>
        <dbReference type="EMBL" id="MDI9872918.1"/>
    </source>
</evidence>
<evidence type="ECO:0000259" key="1">
    <source>
        <dbReference type="Pfam" id="PF01979"/>
    </source>
</evidence>
<protein>
    <submittedName>
        <fullName evidence="2">Amidohydrolase family protein</fullName>
    </submittedName>
</protein>
<name>A0ABT6YVT6_9BACT</name>
<dbReference type="Proteomes" id="UP001225761">
    <property type="component" value="Unassembled WGS sequence"/>
</dbReference>
<dbReference type="PANTHER" id="PTHR43135">
    <property type="entry name" value="ALPHA-D-RIBOSE 1-METHYLPHOSPHONATE 5-TRIPHOSPHATE DIPHOSPHATASE"/>
    <property type="match status" value="1"/>
</dbReference>
<dbReference type="RefSeq" id="WP_283380174.1">
    <property type="nucleotide sequence ID" value="NZ_JASHIE010000001.1"/>
</dbReference>
<sequence length="473" mass="52844">MNLKQPLFLVLCFLQFWIESCQNTKVSPTLMPTYVIRNVNIIPMTASKELINNATVIIQNRKIVAINEAIPNNATIIEGKGKWLLPGLIDMHVHNLADVNFSNNFPTKGATLFTNNQDFMSLYITNGVTTILELSARVEHFGQRNEIIKGNVIGPRVAMAFLIDGGEDSGNNANTPEEGRQTVRIAKAQGYEFIKVYSRLNQATFNAIVQEAQKQGMKVVGHIPNVFRGKLAEAFIPNFGLVAHAEEFSKQSKSFSFSDAQRFAQLAKENDTWLTPTLITMVRIAQQTHSLDSIKNSPLLKYVPPLMQSKWLFSNNYNRETDPKRIARIDSMVAFHQILVKAFKEAKVPIIAGTDAGVSGVIWGFSLHDEIALLVDAGLSPDEALTSATRLPAQWLGIEDKIGTVERGKMADLLLLDANPLDDIANTRKIAGVFVNGCWVNKKTLRQMLFEAQKHHKANQAKEESNWKNRKNF</sequence>
<dbReference type="Gene3D" id="3.40.50.10910">
    <property type="entry name" value="Amidohydrolase"/>
    <property type="match status" value="1"/>
</dbReference>
<organism evidence="2 3">
    <name type="scientific">Flectobacillus rivi</name>
    <dbReference type="NCBI Taxonomy" id="2984209"/>
    <lineage>
        <taxon>Bacteria</taxon>
        <taxon>Pseudomonadati</taxon>
        <taxon>Bacteroidota</taxon>
        <taxon>Cytophagia</taxon>
        <taxon>Cytophagales</taxon>
        <taxon>Flectobacillaceae</taxon>
        <taxon>Flectobacillus</taxon>
    </lineage>
</organism>